<dbReference type="PANTHER" id="PTHR12234:SF8">
    <property type="entry name" value="FORMIMINOTRANSFERASE-CYCLODEAMINASE"/>
    <property type="match status" value="1"/>
</dbReference>
<dbReference type="SMART" id="SM01222">
    <property type="entry name" value="FTCD_N"/>
    <property type="match status" value="1"/>
</dbReference>
<evidence type="ECO:0000256" key="3">
    <source>
        <dbReference type="ARBA" id="ARBA00005082"/>
    </source>
</evidence>
<evidence type="ECO:0000259" key="20">
    <source>
        <dbReference type="SMART" id="SM01221"/>
    </source>
</evidence>
<dbReference type="InterPro" id="IPR004227">
    <property type="entry name" value="Formiminotransferase_cat"/>
</dbReference>
<sequence>MTQIVECVPNFSEGRNPEVIQALAALVRSVPGVVLLDETKDPDHHRAVLTFAGRPYAVAEVAFQMARLASQLIDLRSHQGEHPRVGATDVMPFVPIRDISMQDCVQLARMVGQRIGNELKIPVFLYEQAASKPERKQLEWIRKGGMKGLADRMASDPGWAPDFGPKQLHPSAGATVVGARWPLIAFNVSLKTQDLSVAKAIAKVVRQSSGGLPSVKAIGVDLRSQGLVQVSMNLTNHEETPLHKAFAAVQQEAAARGVEVAGTEIIGLVPEQALIETAQQALSLDRFDGRQVLEARLESVESRSAIGRLAASPPPKEQPPATRFGMPEVRGAAEQGVTGGSVGARSAAFAAALGIMVAKLNRARTVETRLTEISTRLHELVQADRDAYALVLQAKKLPPNHPDRGVALSSSLLGAVETPLEIVKLSCELIPLLRGLMAQAKPEVHPDLTMGLRLADAVIDGCVAMVEENMKTQPNQQLIESIRQRFSHVEQMLVDAKSLCYTPPFDSWPQNMLNILKLR</sequence>
<dbReference type="InterPro" id="IPR037070">
    <property type="entry name" value="Formiminotransferase_C_sf"/>
</dbReference>
<dbReference type="GO" id="GO:0030409">
    <property type="term" value="F:glutamate formimidoyltransferase activity"/>
    <property type="evidence" value="ECO:0007669"/>
    <property type="project" value="UniProtKB-EC"/>
</dbReference>
<comment type="pathway">
    <text evidence="3">Amino-acid degradation; L-histidine degradation into L-glutamate; L-glutamate from N-formimidoyl-L-glutamate (transferase route): step 1/1.</text>
</comment>
<dbReference type="RefSeq" id="WP_213041189.1">
    <property type="nucleotide sequence ID" value="NZ_CAJNBJ010000001.1"/>
</dbReference>
<comment type="caution">
    <text evidence="22">The sequence shown here is derived from an EMBL/GenBank/DDBJ whole genome shotgun (WGS) entry which is preliminary data.</text>
</comment>
<evidence type="ECO:0000256" key="17">
    <source>
        <dbReference type="ARBA" id="ARBA00025506"/>
    </source>
</evidence>
<evidence type="ECO:0000313" key="22">
    <source>
        <dbReference type="EMBL" id="CAE6715954.1"/>
    </source>
</evidence>
<evidence type="ECO:0000256" key="13">
    <source>
        <dbReference type="ARBA" id="ARBA00023034"/>
    </source>
</evidence>
<dbReference type="EC" id="2.1.2.5" evidence="6"/>
<evidence type="ECO:0000256" key="2">
    <source>
        <dbReference type="ARBA" id="ARBA00004555"/>
    </source>
</evidence>
<evidence type="ECO:0000259" key="21">
    <source>
        <dbReference type="SMART" id="SM01222"/>
    </source>
</evidence>
<proteinExistence type="inferred from homology"/>
<accession>A0ABM8QUE1</accession>
<dbReference type="Gene3D" id="1.20.120.680">
    <property type="entry name" value="Formiminotetrahydrofolate cyclodeaminase monomer, up-and-down helical bundle"/>
    <property type="match status" value="1"/>
</dbReference>
<dbReference type="NCBIfam" id="TIGR02024">
    <property type="entry name" value="FtcD"/>
    <property type="match status" value="1"/>
</dbReference>
<keyword evidence="11" id="KW-0369">Histidine metabolism</keyword>
<dbReference type="Gene3D" id="3.30.990.10">
    <property type="entry name" value="Formiminotransferase, N-terminal subdomain"/>
    <property type="match status" value="1"/>
</dbReference>
<keyword evidence="14" id="KW-0206">Cytoskeleton</keyword>
<evidence type="ECO:0000256" key="6">
    <source>
        <dbReference type="ARBA" id="ARBA00012252"/>
    </source>
</evidence>
<keyword evidence="10 22" id="KW-0808">Transferase</keyword>
<gene>
    <name evidence="22" type="ORF">NSPZN2_11448</name>
</gene>
<keyword evidence="15 22" id="KW-0456">Lyase</keyword>
<evidence type="ECO:0000256" key="16">
    <source>
        <dbReference type="ARBA" id="ARBA00023268"/>
    </source>
</evidence>
<name>A0ABM8QUE1_9BACT</name>
<dbReference type="Pfam" id="PF04961">
    <property type="entry name" value="FTCD_C"/>
    <property type="match status" value="1"/>
</dbReference>
<dbReference type="Proteomes" id="UP000675880">
    <property type="component" value="Unassembled WGS sequence"/>
</dbReference>
<dbReference type="EC" id="4.3.1.4" evidence="7"/>
<evidence type="ECO:0000256" key="5">
    <source>
        <dbReference type="ARBA" id="ARBA00010825"/>
    </source>
</evidence>
<dbReference type="SMART" id="SM01221">
    <property type="entry name" value="FTCD"/>
    <property type="match status" value="1"/>
</dbReference>
<dbReference type="InterPro" id="IPR013802">
    <property type="entry name" value="Formiminotransferase_C"/>
</dbReference>
<comment type="similarity">
    <text evidence="5">In the C-terminal section; belongs to the cyclodeaminase/cyclohydrolase family.</text>
</comment>
<dbReference type="InterPro" id="IPR037064">
    <property type="entry name" value="Formiminotransferase_N_sf"/>
</dbReference>
<dbReference type="InterPro" id="IPR012886">
    <property type="entry name" value="Formiminotransferase_N"/>
</dbReference>
<dbReference type="InterPro" id="IPR051623">
    <property type="entry name" value="FTCD"/>
</dbReference>
<comment type="function">
    <text evidence="17">Folate-dependent enzyme, that displays both transferase and deaminase activity. Serves to channel one-carbon units from formiminoglutamate to the folate pool.</text>
</comment>
<evidence type="ECO:0000256" key="19">
    <source>
        <dbReference type="ARBA" id="ARBA00030029"/>
    </source>
</evidence>
<evidence type="ECO:0000256" key="9">
    <source>
        <dbReference type="ARBA" id="ARBA00022490"/>
    </source>
</evidence>
<dbReference type="EMBL" id="CAJNBJ010000001">
    <property type="protein sequence ID" value="CAE6715954.1"/>
    <property type="molecule type" value="Genomic_DNA"/>
</dbReference>
<evidence type="ECO:0000256" key="4">
    <source>
        <dbReference type="ARBA" id="ARBA00008297"/>
    </source>
</evidence>
<dbReference type="InterPro" id="IPR007044">
    <property type="entry name" value="Cyclodeamin/CycHdrlase"/>
</dbReference>
<dbReference type="SUPFAM" id="SSF55116">
    <property type="entry name" value="Formiminotransferase domain of formiminotransferase-cyclodeaminase"/>
    <property type="match status" value="2"/>
</dbReference>
<keyword evidence="12" id="KW-0290">Folate-binding</keyword>
<keyword evidence="16" id="KW-0511">Multifunctional enzyme</keyword>
<evidence type="ECO:0000256" key="8">
    <source>
        <dbReference type="ARBA" id="ARBA00017787"/>
    </source>
</evidence>
<evidence type="ECO:0000256" key="12">
    <source>
        <dbReference type="ARBA" id="ARBA00022954"/>
    </source>
</evidence>
<evidence type="ECO:0000256" key="7">
    <source>
        <dbReference type="ARBA" id="ARBA00012998"/>
    </source>
</evidence>
<evidence type="ECO:0000256" key="1">
    <source>
        <dbReference type="ARBA" id="ARBA00004114"/>
    </source>
</evidence>
<evidence type="ECO:0000313" key="23">
    <source>
        <dbReference type="Proteomes" id="UP000675880"/>
    </source>
</evidence>
<comment type="subcellular location">
    <subcellularLocation>
        <location evidence="1">Cytoplasm</location>
        <location evidence="1">Cytoskeleton</location>
        <location evidence="1">Microtubule organizing center</location>
        <location evidence="1">Centrosome</location>
        <location evidence="1">Centriole</location>
    </subcellularLocation>
    <subcellularLocation>
        <location evidence="2">Golgi apparatus</location>
    </subcellularLocation>
</comment>
<dbReference type="InterPro" id="IPR036178">
    <property type="entry name" value="Formintransfe-cycloase-like_sf"/>
</dbReference>
<protein>
    <recommendedName>
        <fullName evidence="8">Formimidoyltransferase-cyclodeaminase</fullName>
        <ecNumber evidence="6">2.1.2.5</ecNumber>
        <ecNumber evidence="7">4.3.1.4</ecNumber>
    </recommendedName>
    <alternativeName>
        <fullName evidence="19">Formiminotransferase-cyclodeaminase</fullName>
    </alternativeName>
</protein>
<comment type="similarity">
    <text evidence="4">In the N-terminal section; belongs to the formiminotransferase family.</text>
</comment>
<keyword evidence="23" id="KW-1185">Reference proteome</keyword>
<feature type="domain" description="Formiminotransferase N-terminal subdomain" evidence="21">
    <location>
        <begin position="3"/>
        <end position="181"/>
    </location>
</feature>
<organism evidence="22 23">
    <name type="scientific">Nitrospira defluvii</name>
    <dbReference type="NCBI Taxonomy" id="330214"/>
    <lineage>
        <taxon>Bacteria</taxon>
        <taxon>Pseudomonadati</taxon>
        <taxon>Nitrospirota</taxon>
        <taxon>Nitrospiria</taxon>
        <taxon>Nitrospirales</taxon>
        <taxon>Nitrospiraceae</taxon>
        <taxon>Nitrospira</taxon>
    </lineage>
</organism>
<dbReference type="SUPFAM" id="SSF101262">
    <property type="entry name" value="Methenyltetrahydrofolate cyclohydrolase-like"/>
    <property type="match status" value="1"/>
</dbReference>
<comment type="subunit">
    <text evidence="18">Homooctamer, including four polyglutamate binding sites. The subunits are arranged as a tetramer of dimers, and form a planar ring-shaped structure.</text>
</comment>
<dbReference type="Pfam" id="PF02971">
    <property type="entry name" value="FTCD"/>
    <property type="match status" value="1"/>
</dbReference>
<keyword evidence="13" id="KW-0333">Golgi apparatus</keyword>
<reference evidence="22 23" key="1">
    <citation type="submission" date="2021-02" db="EMBL/GenBank/DDBJ databases">
        <authorList>
            <person name="Han P."/>
        </authorList>
    </citation>
    <scope>NUCLEOTIDE SEQUENCE [LARGE SCALE GENOMIC DNA]</scope>
    <source>
        <strain evidence="22">Candidatus Nitrospira sp. ZN2</strain>
    </source>
</reference>
<dbReference type="InterPro" id="IPR022384">
    <property type="entry name" value="FormiminoTrfase_cat_dom_sf"/>
</dbReference>
<evidence type="ECO:0000256" key="18">
    <source>
        <dbReference type="ARBA" id="ARBA00025915"/>
    </source>
</evidence>
<evidence type="ECO:0000256" key="15">
    <source>
        <dbReference type="ARBA" id="ARBA00023239"/>
    </source>
</evidence>
<evidence type="ECO:0000256" key="11">
    <source>
        <dbReference type="ARBA" id="ARBA00022808"/>
    </source>
</evidence>
<dbReference type="PANTHER" id="PTHR12234">
    <property type="entry name" value="FORMIMINOTRANSFERASE-CYCLODEAMINASE"/>
    <property type="match status" value="1"/>
</dbReference>
<dbReference type="Gene3D" id="3.30.70.670">
    <property type="entry name" value="Formiminotransferase, C-terminal subdomain"/>
    <property type="match status" value="1"/>
</dbReference>
<dbReference type="Pfam" id="PF07837">
    <property type="entry name" value="FTCD_N"/>
    <property type="match status" value="1"/>
</dbReference>
<keyword evidence="9" id="KW-0963">Cytoplasm</keyword>
<evidence type="ECO:0000256" key="14">
    <source>
        <dbReference type="ARBA" id="ARBA00023212"/>
    </source>
</evidence>
<dbReference type="GO" id="GO:0030412">
    <property type="term" value="F:formimidoyltetrahydrofolate cyclodeaminase activity"/>
    <property type="evidence" value="ECO:0007669"/>
    <property type="project" value="UniProtKB-EC"/>
</dbReference>
<evidence type="ECO:0000256" key="10">
    <source>
        <dbReference type="ARBA" id="ARBA00022679"/>
    </source>
</evidence>
<feature type="domain" description="Formiminotransferase C-terminal subdomain" evidence="20">
    <location>
        <begin position="182"/>
        <end position="296"/>
    </location>
</feature>